<dbReference type="Proteomes" id="UP000682005">
    <property type="component" value="Chromosome 2"/>
</dbReference>
<dbReference type="EMBL" id="CP072369">
    <property type="protein sequence ID" value="QUB85767.1"/>
    <property type="molecule type" value="Genomic_DNA"/>
</dbReference>
<gene>
    <name evidence="1" type="ORF">J5A51_00355</name>
</gene>
<proteinExistence type="predicted"/>
<sequence length="70" mass="7947">MNRFIVLLSMTCRFRAIVRKYNAGKQPGIQCYIVGDTMGDLFRQKRESLLMITLRKKNPLNNGKAVGCPA</sequence>
<protein>
    <submittedName>
        <fullName evidence="1">Uncharacterized protein</fullName>
    </submittedName>
</protein>
<evidence type="ECO:0000313" key="1">
    <source>
        <dbReference type="EMBL" id="QUB85767.1"/>
    </source>
</evidence>
<keyword evidence="2" id="KW-1185">Reference proteome</keyword>
<reference evidence="1 2" key="1">
    <citation type="submission" date="2021-03" db="EMBL/GenBank/DDBJ databases">
        <title>Human Oral Microbial Genomes.</title>
        <authorList>
            <person name="Johnston C.D."/>
            <person name="Chen T."/>
            <person name="Dewhirst F.E."/>
        </authorList>
    </citation>
    <scope>NUCLEOTIDE SEQUENCE [LARGE SCALE GENOMIC DNA]</scope>
    <source>
        <strain evidence="1 2">W1435</strain>
    </source>
</reference>
<accession>A0ABX7XW20</accession>
<dbReference type="RefSeq" id="WP_211811414.1">
    <property type="nucleotide sequence ID" value="NZ_CP072369.1"/>
</dbReference>
<name>A0ABX7XW20_9BACT</name>
<organism evidence="1 2">
    <name type="scientific">Prevotella fusca JCM 17724</name>
    <dbReference type="NCBI Taxonomy" id="1236517"/>
    <lineage>
        <taxon>Bacteria</taxon>
        <taxon>Pseudomonadati</taxon>
        <taxon>Bacteroidota</taxon>
        <taxon>Bacteroidia</taxon>
        <taxon>Bacteroidales</taxon>
        <taxon>Prevotellaceae</taxon>
        <taxon>Prevotella</taxon>
    </lineage>
</organism>
<evidence type="ECO:0000313" key="2">
    <source>
        <dbReference type="Proteomes" id="UP000682005"/>
    </source>
</evidence>